<dbReference type="OrthoDB" id="1099523at2"/>
<dbReference type="InterPro" id="IPR016047">
    <property type="entry name" value="M23ase_b-sheet_dom"/>
</dbReference>
<dbReference type="PANTHER" id="PTHR21666">
    <property type="entry name" value="PEPTIDASE-RELATED"/>
    <property type="match status" value="1"/>
</dbReference>
<evidence type="ECO:0000259" key="2">
    <source>
        <dbReference type="SMART" id="SM00287"/>
    </source>
</evidence>
<dbReference type="EMBL" id="CP045529">
    <property type="protein sequence ID" value="QFU96654.1"/>
    <property type="molecule type" value="Genomic_DNA"/>
</dbReference>
<reference evidence="3 4" key="1">
    <citation type="submission" date="2019-10" db="EMBL/GenBank/DDBJ databases">
        <title>Genome sequence of Luteimicrobium xylanilyticum HY-24.</title>
        <authorList>
            <person name="Kim D.Y."/>
            <person name="Park H.-Y."/>
        </authorList>
    </citation>
    <scope>NUCLEOTIDE SEQUENCE [LARGE SCALE GENOMIC DNA]</scope>
    <source>
        <strain evidence="3 4">HY-24</strain>
    </source>
</reference>
<accession>A0A5P9Q5K1</accession>
<dbReference type="SMART" id="SM00287">
    <property type="entry name" value="SH3b"/>
    <property type="match status" value="2"/>
</dbReference>
<evidence type="ECO:0000313" key="3">
    <source>
        <dbReference type="EMBL" id="QFU96654.1"/>
    </source>
</evidence>
<proteinExistence type="predicted"/>
<sequence>MTDRRRPVRRVTTLLAGLLAVALAIAVPTSAQAATKAKLPLKAETFYTSSMYGPRCLPVANASASHIGIDLEAQNNAPIYSVLAGTVTHAVNPKGANAGYVIVRSSVGGVRYDVVYVHMAKATKYVRAGKKVKAGQRIALVGHSGPATSPNLHLEVWKGGYGKTHVNPYTWLKARGVSIAKARIFDQGVKTPKSCTYYSTASRLNIRSGPSTGYRVLKTVPRNTKMISKPGKKTNNFVPVTVGKTKGWASAAYVSPTKVGSGGTTKVTYVVKHSTWLRTGPSTGYKHVKAVKKGTKITVVYAHIKHSRDVSVGGTRGFLLDMRLRRG</sequence>
<dbReference type="InterPro" id="IPR006311">
    <property type="entry name" value="TAT_signal"/>
</dbReference>
<dbReference type="Pfam" id="PF01551">
    <property type="entry name" value="Peptidase_M23"/>
    <property type="match status" value="1"/>
</dbReference>
<dbReference type="SUPFAM" id="SSF51261">
    <property type="entry name" value="Duplicated hybrid motif"/>
    <property type="match status" value="1"/>
</dbReference>
<dbReference type="InterPro" id="IPR050570">
    <property type="entry name" value="Cell_wall_metabolism_enzyme"/>
</dbReference>
<dbReference type="Gene3D" id="2.30.30.40">
    <property type="entry name" value="SH3 Domains"/>
    <property type="match status" value="1"/>
</dbReference>
<dbReference type="Proteomes" id="UP000326702">
    <property type="component" value="Chromosome"/>
</dbReference>
<dbReference type="RefSeq" id="WP_083891242.1">
    <property type="nucleotide sequence ID" value="NZ_BAABIH010000019.1"/>
</dbReference>
<dbReference type="CDD" id="cd12797">
    <property type="entry name" value="M23_peptidase"/>
    <property type="match status" value="1"/>
</dbReference>
<name>A0A5P9Q5K1_9MICO</name>
<keyword evidence="4" id="KW-1185">Reference proteome</keyword>
<dbReference type="GO" id="GO:0004222">
    <property type="term" value="F:metalloendopeptidase activity"/>
    <property type="evidence" value="ECO:0007669"/>
    <property type="project" value="TreeGrafter"/>
</dbReference>
<keyword evidence="1" id="KW-0732">Signal</keyword>
<feature type="domain" description="SH3b" evidence="2">
    <location>
        <begin position="194"/>
        <end position="258"/>
    </location>
</feature>
<dbReference type="PROSITE" id="PS51318">
    <property type="entry name" value="TAT"/>
    <property type="match status" value="1"/>
</dbReference>
<dbReference type="KEGG" id="lxl:KDY119_00138"/>
<organism evidence="3 4">
    <name type="scientific">Luteimicrobium xylanilyticum</name>
    <dbReference type="NCBI Taxonomy" id="1133546"/>
    <lineage>
        <taxon>Bacteria</taxon>
        <taxon>Bacillati</taxon>
        <taxon>Actinomycetota</taxon>
        <taxon>Actinomycetes</taxon>
        <taxon>Micrococcales</taxon>
        <taxon>Luteimicrobium</taxon>
    </lineage>
</organism>
<dbReference type="AlphaFoldDB" id="A0A5P9Q5K1"/>
<gene>
    <name evidence="3" type="ORF">KDY119_00138</name>
</gene>
<evidence type="ECO:0000313" key="4">
    <source>
        <dbReference type="Proteomes" id="UP000326702"/>
    </source>
</evidence>
<feature type="domain" description="SH3b" evidence="2">
    <location>
        <begin position="265"/>
        <end position="323"/>
    </location>
</feature>
<dbReference type="InterPro" id="IPR003646">
    <property type="entry name" value="SH3-like_bac-type"/>
</dbReference>
<dbReference type="InterPro" id="IPR011055">
    <property type="entry name" value="Dup_hybrid_motif"/>
</dbReference>
<feature type="signal peptide" evidence="1">
    <location>
        <begin position="1"/>
        <end position="33"/>
    </location>
</feature>
<evidence type="ECO:0000256" key="1">
    <source>
        <dbReference type="SAM" id="SignalP"/>
    </source>
</evidence>
<dbReference type="Gene3D" id="2.70.70.10">
    <property type="entry name" value="Glucose Permease (Domain IIA)"/>
    <property type="match status" value="1"/>
</dbReference>
<protein>
    <recommendedName>
        <fullName evidence="2">SH3b domain-containing protein</fullName>
    </recommendedName>
</protein>
<dbReference type="Pfam" id="PF08239">
    <property type="entry name" value="SH3_3"/>
    <property type="match status" value="1"/>
</dbReference>
<feature type="chain" id="PRO_5025044566" description="SH3b domain-containing protein" evidence="1">
    <location>
        <begin position="34"/>
        <end position="327"/>
    </location>
</feature>
<dbReference type="PANTHER" id="PTHR21666:SF270">
    <property type="entry name" value="MUREIN HYDROLASE ACTIVATOR ENVC"/>
    <property type="match status" value="1"/>
</dbReference>